<accession>A0A7I8W263</accession>
<dbReference type="Proteomes" id="UP000549394">
    <property type="component" value="Unassembled WGS sequence"/>
</dbReference>
<keyword evidence="4" id="KW-1185">Reference proteome</keyword>
<sequence>MASRDSDASLWLHNKLGSTDDLWSGSSICSQLNQERLINIQQCFHTLQPHVKMRMEIEMIVDAGRNDTDQWVSMVADIIKNYPSSGMINTNIEQDDSTHFFNEILADLKKIANSKKSVTLPLECEYLSRSAMQALNCQPQSLVRHFDTRKKPKSESLRSELLQKSIEAANNLKRNPSGITLPIKMRNNAKKMDDTKPMRGLPSSKPFSSGFKSPSLTGRGFGNPLAGRAPTLKKEGGTKLLDMNEMPLAPKEAKRRRRMAEQEAAEQAKKEKESRDQAEKQATPDYAAGLMSPATPSAPVAQVVTVSSPVTANKTAPYAVGLQKPTTSTTGATSLEQQIQRNLQNSQAATVKIIPASTATTLPAEKIKFVQFRQASSQLQTTKINTGGQVITARIQSVSQPNQGQAQQQQTQQKKPLSLTKVQMQEAQEMFKNANKVSRAEKALIIGFMAGCRDNPLKDSNQSVINIMLSEGTEMVKQPDGITKLMGVESYFQMDYKSGNFKRIKKLKNLTAEQMAQLQQAAGAGNVP</sequence>
<dbReference type="AlphaFoldDB" id="A0A7I8W263"/>
<name>A0A7I8W263_9ANNE</name>
<dbReference type="PANTHER" id="PTHR13328:SF4">
    <property type="entry name" value="NEGATIVE ELONGATION FACTOR A"/>
    <property type="match status" value="1"/>
</dbReference>
<dbReference type="EMBL" id="CAJFCJ010000015">
    <property type="protein sequence ID" value="CAD5121752.1"/>
    <property type="molecule type" value="Genomic_DNA"/>
</dbReference>
<evidence type="ECO:0000313" key="4">
    <source>
        <dbReference type="Proteomes" id="UP000549394"/>
    </source>
</evidence>
<evidence type="ECO:0000256" key="1">
    <source>
        <dbReference type="SAM" id="MobiDB-lite"/>
    </source>
</evidence>
<feature type="compositionally biased region" description="Basic and acidic residues" evidence="1">
    <location>
        <begin position="266"/>
        <end position="279"/>
    </location>
</feature>
<protein>
    <submittedName>
        <fullName evidence="3">DgyrCDS10229</fullName>
    </submittedName>
</protein>
<feature type="domain" description="HDAg" evidence="2">
    <location>
        <begin position="71"/>
        <end position="241"/>
    </location>
</feature>
<comment type="caution">
    <text evidence="3">The sequence shown here is derived from an EMBL/GenBank/DDBJ whole genome shotgun (WGS) entry which is preliminary data.</text>
</comment>
<dbReference type="PANTHER" id="PTHR13328">
    <property type="entry name" value="NEGATIVE ELONGATION FACTOR A NELF-A"/>
    <property type="match status" value="1"/>
</dbReference>
<dbReference type="Pfam" id="PF23553">
    <property type="entry name" value="NELF-A_N"/>
    <property type="match status" value="1"/>
</dbReference>
<organism evidence="3 4">
    <name type="scientific">Dimorphilus gyrociliatus</name>
    <dbReference type="NCBI Taxonomy" id="2664684"/>
    <lineage>
        <taxon>Eukaryota</taxon>
        <taxon>Metazoa</taxon>
        <taxon>Spiralia</taxon>
        <taxon>Lophotrochozoa</taxon>
        <taxon>Annelida</taxon>
        <taxon>Polychaeta</taxon>
        <taxon>Polychaeta incertae sedis</taxon>
        <taxon>Dinophilidae</taxon>
        <taxon>Dimorphilus</taxon>
    </lineage>
</organism>
<dbReference type="InterPro" id="IPR037517">
    <property type="entry name" value="HDAG_dom"/>
</dbReference>
<dbReference type="InterPro" id="IPR052828">
    <property type="entry name" value="NELF-A_domain"/>
</dbReference>
<dbReference type="PROSITE" id="PS51838">
    <property type="entry name" value="HDAG"/>
    <property type="match status" value="1"/>
</dbReference>
<dbReference type="OrthoDB" id="2135488at2759"/>
<proteinExistence type="predicted"/>
<gene>
    <name evidence="3" type="ORF">DGYR_LOCUS9663</name>
</gene>
<reference evidence="3 4" key="1">
    <citation type="submission" date="2020-08" db="EMBL/GenBank/DDBJ databases">
        <authorList>
            <person name="Hejnol A."/>
        </authorList>
    </citation>
    <scope>NUCLEOTIDE SEQUENCE [LARGE SCALE GENOMIC DNA]</scope>
</reference>
<dbReference type="GO" id="GO:0032021">
    <property type="term" value="C:NELF complex"/>
    <property type="evidence" value="ECO:0007669"/>
    <property type="project" value="TreeGrafter"/>
</dbReference>
<feature type="compositionally biased region" description="Low complexity" evidence="1">
    <location>
        <begin position="200"/>
        <end position="216"/>
    </location>
</feature>
<evidence type="ECO:0000313" key="3">
    <source>
        <dbReference type="EMBL" id="CAD5121752.1"/>
    </source>
</evidence>
<dbReference type="GO" id="GO:0034244">
    <property type="term" value="P:negative regulation of transcription elongation by RNA polymerase II"/>
    <property type="evidence" value="ECO:0007669"/>
    <property type="project" value="TreeGrafter"/>
</dbReference>
<evidence type="ECO:0000259" key="2">
    <source>
        <dbReference type="PROSITE" id="PS51838"/>
    </source>
</evidence>
<feature type="region of interest" description="Disordered" evidence="1">
    <location>
        <begin position="190"/>
        <end position="281"/>
    </location>
</feature>
<dbReference type="InterPro" id="IPR056557">
    <property type="entry name" value="NELF-A_N"/>
</dbReference>